<reference evidence="1 2" key="1">
    <citation type="journal article" date="2019" name="bioRxiv">
        <title>Bacteria contribute to plant secondary compound degradation in a generalist herbivore system.</title>
        <authorList>
            <person name="Francoeur C.B."/>
            <person name="Khadempour L."/>
            <person name="Moreira-Soto R.D."/>
            <person name="Gotting K."/>
            <person name="Book A.J."/>
            <person name="Pinto-Tomas A.A."/>
            <person name="Keefover-Ring K."/>
            <person name="Currie C.R."/>
        </authorList>
    </citation>
    <scope>NUCLEOTIDE SEQUENCE [LARGE SCALE GENOMIC DNA]</scope>
    <source>
        <strain evidence="1">Al-1710</strain>
    </source>
</reference>
<dbReference type="Proteomes" id="UP001515780">
    <property type="component" value="Unassembled WGS sequence"/>
</dbReference>
<evidence type="ECO:0000313" key="2">
    <source>
        <dbReference type="Proteomes" id="UP001515780"/>
    </source>
</evidence>
<comment type="caution">
    <text evidence="1">The sequence shown here is derived from an EMBL/GenBank/DDBJ whole genome shotgun (WGS) entry which is preliminary data.</text>
</comment>
<accession>A0ABX0RSJ1</accession>
<name>A0ABX0RSJ1_9GAMM</name>
<dbReference type="EMBL" id="VWXC01000013">
    <property type="protein sequence ID" value="NIG20551.1"/>
    <property type="molecule type" value="Genomic_DNA"/>
</dbReference>
<dbReference type="RefSeq" id="WP_166934858.1">
    <property type="nucleotide sequence ID" value="NZ_VWXC01000013.1"/>
</dbReference>
<protein>
    <submittedName>
        <fullName evidence="1">Uncharacterized protein</fullName>
    </submittedName>
</protein>
<proteinExistence type="predicted"/>
<sequence length="92" mass="9688">MNIFKRAWLWLITKKESTVTDTTATDATAVTPVATVETTPVAATDTTATTTTTTLTSEADAVCERLRKLVVAAGAQAHVVIDDLIALAKKLG</sequence>
<gene>
    <name evidence="1" type="ORF">F3J37_17900</name>
</gene>
<evidence type="ECO:0000313" key="1">
    <source>
        <dbReference type="EMBL" id="NIG20551.1"/>
    </source>
</evidence>
<organism evidence="1 2">
    <name type="scientific">Candidatus Pantoea communis</name>
    <dbReference type="NCBI Taxonomy" id="2608354"/>
    <lineage>
        <taxon>Bacteria</taxon>
        <taxon>Pseudomonadati</taxon>
        <taxon>Pseudomonadota</taxon>
        <taxon>Gammaproteobacteria</taxon>
        <taxon>Enterobacterales</taxon>
        <taxon>Erwiniaceae</taxon>
        <taxon>Pantoea</taxon>
    </lineage>
</organism>
<keyword evidence="2" id="KW-1185">Reference proteome</keyword>